<sequence length="113" mass="12805">ATASTIGKFYIVLHRYVVMRSGSMVEDVWSERTSYILTLILLILSFGRIVPLFFNGFAYAVVDGVKIVTYYDDVSIVPDKIVSSSTYFIYSIVTIILTILSSRELYKLSRNAE</sequence>
<name>A0AAN5D3Y1_9BILA</name>
<dbReference type="GO" id="GO:0016020">
    <property type="term" value="C:membrane"/>
    <property type="evidence" value="ECO:0007669"/>
    <property type="project" value="UniProtKB-SubCell"/>
</dbReference>
<reference evidence="8" key="1">
    <citation type="submission" date="2022-10" db="EMBL/GenBank/DDBJ databases">
        <title>Genome assembly of Pristionchus species.</title>
        <authorList>
            <person name="Yoshida K."/>
            <person name="Sommer R.J."/>
        </authorList>
    </citation>
    <scope>NUCLEOTIDE SEQUENCE [LARGE SCALE GENOMIC DNA]</scope>
    <source>
        <strain evidence="8">RS5460</strain>
    </source>
</reference>
<comment type="similarity">
    <text evidence="2 6">Belongs to the nematode receptor-like protein srg family.</text>
</comment>
<keyword evidence="5 6" id="KW-0472">Membrane</keyword>
<evidence type="ECO:0000256" key="2">
    <source>
        <dbReference type="ARBA" id="ARBA00005692"/>
    </source>
</evidence>
<evidence type="ECO:0000256" key="4">
    <source>
        <dbReference type="ARBA" id="ARBA00022989"/>
    </source>
</evidence>
<evidence type="ECO:0000256" key="6">
    <source>
        <dbReference type="RuleBase" id="RU280813"/>
    </source>
</evidence>
<evidence type="ECO:0000313" key="7">
    <source>
        <dbReference type="EMBL" id="GMR56178.1"/>
    </source>
</evidence>
<feature type="non-terminal residue" evidence="7">
    <location>
        <position position="1"/>
    </location>
</feature>
<dbReference type="GO" id="GO:0004888">
    <property type="term" value="F:transmembrane signaling receptor activity"/>
    <property type="evidence" value="ECO:0007669"/>
    <property type="project" value="InterPro"/>
</dbReference>
<keyword evidence="8" id="KW-1185">Reference proteome</keyword>
<dbReference type="Pfam" id="PF02118">
    <property type="entry name" value="Srg"/>
    <property type="match status" value="1"/>
</dbReference>
<comment type="subcellular location">
    <subcellularLocation>
        <location evidence="1">Membrane</location>
        <topology evidence="1">Multi-pass membrane protein</topology>
    </subcellularLocation>
</comment>
<dbReference type="Proteomes" id="UP001328107">
    <property type="component" value="Unassembled WGS sequence"/>
</dbReference>
<feature type="transmembrane region" description="Helical" evidence="6">
    <location>
        <begin position="35"/>
        <end position="61"/>
    </location>
</feature>
<dbReference type="EMBL" id="BTRK01000005">
    <property type="protein sequence ID" value="GMR56178.1"/>
    <property type="molecule type" value="Genomic_DNA"/>
</dbReference>
<proteinExistence type="inferred from homology"/>
<evidence type="ECO:0000256" key="5">
    <source>
        <dbReference type="ARBA" id="ARBA00023136"/>
    </source>
</evidence>
<keyword evidence="4 6" id="KW-1133">Transmembrane helix</keyword>
<dbReference type="InterPro" id="IPR000609">
    <property type="entry name" value="7TM_GPCR_serpentine_rcpt_Srg"/>
</dbReference>
<dbReference type="PANTHER" id="PTHR31552:SF31">
    <property type="entry name" value="SERPENTINE RECEPTOR CLASS GAMMA"/>
    <property type="match status" value="1"/>
</dbReference>
<comment type="caution">
    <text evidence="6">Lacks conserved residue(s) required for the propagation of feature annotation.</text>
</comment>
<evidence type="ECO:0000256" key="3">
    <source>
        <dbReference type="ARBA" id="ARBA00022692"/>
    </source>
</evidence>
<organism evidence="7 8">
    <name type="scientific">Pristionchus mayeri</name>
    <dbReference type="NCBI Taxonomy" id="1317129"/>
    <lineage>
        <taxon>Eukaryota</taxon>
        <taxon>Metazoa</taxon>
        <taxon>Ecdysozoa</taxon>
        <taxon>Nematoda</taxon>
        <taxon>Chromadorea</taxon>
        <taxon>Rhabditida</taxon>
        <taxon>Rhabditina</taxon>
        <taxon>Diplogasteromorpha</taxon>
        <taxon>Diplogasteroidea</taxon>
        <taxon>Neodiplogasteridae</taxon>
        <taxon>Pristionchus</taxon>
    </lineage>
</organism>
<dbReference type="AlphaFoldDB" id="A0AAN5D3Y1"/>
<keyword evidence="3 6" id="KW-0812">Transmembrane</keyword>
<protein>
    <recommendedName>
        <fullName evidence="6">Serpentine receptor class gamma</fullName>
    </recommendedName>
</protein>
<accession>A0AAN5D3Y1</accession>
<dbReference type="PANTHER" id="PTHR31552">
    <property type="entry name" value="SERPENTINE RECEPTOR CLASS GAMMA"/>
    <property type="match status" value="1"/>
</dbReference>
<feature type="non-terminal residue" evidence="7">
    <location>
        <position position="113"/>
    </location>
</feature>
<comment type="caution">
    <text evidence="7">The sequence shown here is derived from an EMBL/GenBank/DDBJ whole genome shotgun (WGS) entry which is preliminary data.</text>
</comment>
<gene>
    <name evidence="7" type="ORF">PMAYCL1PPCAC_26373</name>
</gene>
<dbReference type="GO" id="GO:0007606">
    <property type="term" value="P:sensory perception of chemical stimulus"/>
    <property type="evidence" value="ECO:0007669"/>
    <property type="project" value="UniProtKB-UniRule"/>
</dbReference>
<evidence type="ECO:0000256" key="1">
    <source>
        <dbReference type="ARBA" id="ARBA00004141"/>
    </source>
</evidence>
<feature type="transmembrane region" description="Helical" evidence="6">
    <location>
        <begin position="81"/>
        <end position="100"/>
    </location>
</feature>
<evidence type="ECO:0000313" key="8">
    <source>
        <dbReference type="Proteomes" id="UP001328107"/>
    </source>
</evidence>